<evidence type="ECO:0000256" key="1">
    <source>
        <dbReference type="ARBA" id="ARBA00001974"/>
    </source>
</evidence>
<keyword evidence="2" id="KW-0285">Flavoprotein</keyword>
<dbReference type="AlphaFoldDB" id="A0A6M5UG04"/>
<dbReference type="PANTHER" id="PTHR43557:SF2">
    <property type="entry name" value="RIESKE DOMAIN-CONTAINING PROTEIN-RELATED"/>
    <property type="match status" value="1"/>
</dbReference>
<dbReference type="Gene3D" id="3.30.390.30">
    <property type="match status" value="1"/>
</dbReference>
<dbReference type="SUPFAM" id="SSF51905">
    <property type="entry name" value="FAD/NAD(P)-binding domain"/>
    <property type="match status" value="1"/>
</dbReference>
<evidence type="ECO:0000256" key="2">
    <source>
        <dbReference type="ARBA" id="ARBA00022630"/>
    </source>
</evidence>
<keyword evidence="4" id="KW-0560">Oxidoreductase</keyword>
<dbReference type="OrthoDB" id="1145at2"/>
<dbReference type="PRINTS" id="PR00368">
    <property type="entry name" value="FADPNR"/>
</dbReference>
<accession>A0A6M5UG04</accession>
<organism evidence="7 8">
    <name type="scientific">Cellulosimicrobium protaetiae</name>
    <dbReference type="NCBI Taxonomy" id="2587808"/>
    <lineage>
        <taxon>Bacteria</taxon>
        <taxon>Bacillati</taxon>
        <taxon>Actinomycetota</taxon>
        <taxon>Actinomycetes</taxon>
        <taxon>Micrococcales</taxon>
        <taxon>Promicromonosporaceae</taxon>
        <taxon>Cellulosimicrobium</taxon>
    </lineage>
</organism>
<comment type="cofactor">
    <cofactor evidence="1">
        <name>FAD</name>
        <dbReference type="ChEBI" id="CHEBI:57692"/>
    </cofactor>
</comment>
<dbReference type="InterPro" id="IPR036188">
    <property type="entry name" value="FAD/NAD-bd_sf"/>
</dbReference>
<protein>
    <submittedName>
        <fullName evidence="7">FAD-dependent oxidoreductase</fullName>
    </submittedName>
</protein>
<reference evidence="8" key="1">
    <citation type="journal article" date="2022" name="Int. J. Syst. Evol. Microbiol.">
        <title>Cellulosimicrobium protaetiae sp. nov., isolated from the gut of the larva of Protaetia brevitarsis seulensis.</title>
        <authorList>
            <person name="Le Han H."/>
            <person name="Nguyen T.T.H."/>
            <person name="Li Z."/>
            <person name="Shin N.R."/>
            <person name="Kim S.G."/>
        </authorList>
    </citation>
    <scope>NUCLEOTIDE SEQUENCE [LARGE SCALE GENOMIC DNA]</scope>
    <source>
        <strain evidence="8">BI34</strain>
    </source>
</reference>
<dbReference type="Pfam" id="PF07992">
    <property type="entry name" value="Pyr_redox_2"/>
    <property type="match status" value="1"/>
</dbReference>
<name>A0A6M5UG04_9MICO</name>
<dbReference type="RefSeq" id="WP_154799180.1">
    <property type="nucleotide sequence ID" value="NZ_CP052757.1"/>
</dbReference>
<dbReference type="InterPro" id="IPR023753">
    <property type="entry name" value="FAD/NAD-binding_dom"/>
</dbReference>
<evidence type="ECO:0000256" key="4">
    <source>
        <dbReference type="ARBA" id="ARBA00023002"/>
    </source>
</evidence>
<feature type="compositionally biased region" description="Low complexity" evidence="5">
    <location>
        <begin position="393"/>
        <end position="406"/>
    </location>
</feature>
<dbReference type="GO" id="GO:0005737">
    <property type="term" value="C:cytoplasm"/>
    <property type="evidence" value="ECO:0007669"/>
    <property type="project" value="TreeGrafter"/>
</dbReference>
<dbReference type="PANTHER" id="PTHR43557">
    <property type="entry name" value="APOPTOSIS-INDUCING FACTOR 1"/>
    <property type="match status" value="1"/>
</dbReference>
<dbReference type="Proteomes" id="UP000451354">
    <property type="component" value="Chromosome"/>
</dbReference>
<dbReference type="Gene3D" id="3.50.50.60">
    <property type="entry name" value="FAD/NAD(P)-binding domain"/>
    <property type="match status" value="2"/>
</dbReference>
<evidence type="ECO:0000313" key="8">
    <source>
        <dbReference type="Proteomes" id="UP000451354"/>
    </source>
</evidence>
<evidence type="ECO:0000256" key="5">
    <source>
        <dbReference type="SAM" id="MobiDB-lite"/>
    </source>
</evidence>
<gene>
    <name evidence="7" type="ORF">FIC82_016105</name>
</gene>
<evidence type="ECO:0000259" key="6">
    <source>
        <dbReference type="Pfam" id="PF07992"/>
    </source>
</evidence>
<feature type="domain" description="FAD/NAD(P)-binding" evidence="6">
    <location>
        <begin position="29"/>
        <end position="304"/>
    </location>
</feature>
<dbReference type="KEGG" id="cprt:FIC82_016105"/>
<evidence type="ECO:0000256" key="3">
    <source>
        <dbReference type="ARBA" id="ARBA00022827"/>
    </source>
</evidence>
<proteinExistence type="predicted"/>
<feature type="region of interest" description="Disordered" evidence="5">
    <location>
        <begin position="393"/>
        <end position="414"/>
    </location>
</feature>
<dbReference type="PRINTS" id="PR00411">
    <property type="entry name" value="PNDRDTASEI"/>
</dbReference>
<evidence type="ECO:0000313" key="7">
    <source>
        <dbReference type="EMBL" id="QJW37476.1"/>
    </source>
</evidence>
<feature type="region of interest" description="Disordered" evidence="5">
    <location>
        <begin position="1"/>
        <end position="23"/>
    </location>
</feature>
<dbReference type="GO" id="GO:0016651">
    <property type="term" value="F:oxidoreductase activity, acting on NAD(P)H"/>
    <property type="evidence" value="ECO:0007669"/>
    <property type="project" value="TreeGrafter"/>
</dbReference>
<sequence length="464" mass="47269">MSSAEPPVLPPPPAHRAAPPTGVPGPPASVVVVGAGLAGAQTVGALRRRGYAGRVTVLGAEGVPPYDRPPLSKELLSRPSPAWLADDLGVDVEDLADEVRLQDPAVQLVRRRASDGGAWEVTTASGDRLTADSVVLAVGSAPVRPDGWEQATLLHTAQDAAALRAALHPGLRLVIVGAGWIGAELAGVAVRAGAHVTVLEAADAPLRRQLGPVVGAHLSPWYAAVGAELVTGVAVAQVRPDGVRLADGRELSADLVLAAVGARPATDWLDGAVPRDPRGSIPVDTTGAVPGLDGLWAVGDCATREHPLLGAVPGGHWSAALHDPDATVAALLGDDEVGTGHAPYVFSQQLGHDLALFGVPAEGDIVLFRGDPTGGATGHDGWAAFYLAPGAHSGSTSGDGTTADGSPAADGGPEHRSIEVRAVLLVDSPRDVGPVRKAMNRTGRLRVNLDAALDPTRRLRDALA</sequence>
<keyword evidence="3" id="KW-0274">FAD</keyword>
<dbReference type="InterPro" id="IPR050446">
    <property type="entry name" value="FAD-oxidoreductase/Apoptosis"/>
</dbReference>
<keyword evidence="8" id="KW-1185">Reference proteome</keyword>
<dbReference type="EMBL" id="CP052757">
    <property type="protein sequence ID" value="QJW37476.1"/>
    <property type="molecule type" value="Genomic_DNA"/>
</dbReference>
<dbReference type="InterPro" id="IPR016156">
    <property type="entry name" value="FAD/NAD-linked_Rdtase_dimer_sf"/>
</dbReference>